<comment type="similarity">
    <text evidence="1 7">Belongs to the pyridoxamine 5'-phosphate oxidase family.</text>
</comment>
<dbReference type="EMBL" id="FOQO01000004">
    <property type="protein sequence ID" value="SFI54859.1"/>
    <property type="molecule type" value="Genomic_DNA"/>
</dbReference>
<feature type="domain" description="Pyridoxamine 5'-phosphate oxidase N-terminal" evidence="10">
    <location>
        <begin position="38"/>
        <end position="162"/>
    </location>
</feature>
<comment type="catalytic activity">
    <reaction evidence="7">
        <text>pyridoxine 5'-phosphate + O2 = pyridoxal 5'-phosphate + H2O2</text>
        <dbReference type="Rhea" id="RHEA:15149"/>
        <dbReference type="ChEBI" id="CHEBI:15379"/>
        <dbReference type="ChEBI" id="CHEBI:16240"/>
        <dbReference type="ChEBI" id="CHEBI:58589"/>
        <dbReference type="ChEBI" id="CHEBI:597326"/>
        <dbReference type="EC" id="1.4.3.5"/>
    </reaction>
</comment>
<feature type="binding site" evidence="7 8">
    <location>
        <begin position="195"/>
        <end position="197"/>
    </location>
    <ligand>
        <name>substrate</name>
    </ligand>
</feature>
<feature type="binding site" evidence="7 9">
    <location>
        <position position="85"/>
    </location>
    <ligand>
        <name>FMN</name>
        <dbReference type="ChEBI" id="CHEBI:58210"/>
    </ligand>
</feature>
<feature type="binding site" evidence="7 8">
    <location>
        <position position="126"/>
    </location>
    <ligand>
        <name>substrate</name>
    </ligand>
</feature>
<organism evidence="12 13">
    <name type="scientific">Parapedobacter indicus</name>
    <dbReference type="NCBI Taxonomy" id="1477437"/>
    <lineage>
        <taxon>Bacteria</taxon>
        <taxon>Pseudomonadati</taxon>
        <taxon>Bacteroidota</taxon>
        <taxon>Sphingobacteriia</taxon>
        <taxon>Sphingobacteriales</taxon>
        <taxon>Sphingobacteriaceae</taxon>
        <taxon>Parapedobacter</taxon>
    </lineage>
</organism>
<name>A0A1I3J3W0_9SPHI</name>
<feature type="binding site" evidence="7 9">
    <location>
        <begin position="143"/>
        <end position="144"/>
    </location>
    <ligand>
        <name>FMN</name>
        <dbReference type="ChEBI" id="CHEBI:58210"/>
    </ligand>
</feature>
<dbReference type="Gene3D" id="2.30.110.10">
    <property type="entry name" value="Electron Transport, Fmn-binding Protein, Chain A"/>
    <property type="match status" value="1"/>
</dbReference>
<keyword evidence="4 7" id="KW-0288">FMN</keyword>
<dbReference type="InterPro" id="IPR019576">
    <property type="entry name" value="Pyridoxamine_oxidase_dimer_C"/>
</dbReference>
<feature type="domain" description="Pyridoxine 5'-phosphate oxidase dimerisation C-terminal" evidence="11">
    <location>
        <begin position="176"/>
        <end position="216"/>
    </location>
</feature>
<dbReference type="UniPathway" id="UPA01068">
    <property type="reaction ID" value="UER00304"/>
</dbReference>
<dbReference type="PROSITE" id="PS01064">
    <property type="entry name" value="PYRIDOX_OXIDASE"/>
    <property type="match status" value="1"/>
</dbReference>
<evidence type="ECO:0000256" key="4">
    <source>
        <dbReference type="ARBA" id="ARBA00022643"/>
    </source>
</evidence>
<dbReference type="FunFam" id="2.30.110.10:FF:000020">
    <property type="entry name" value="PNPO isoform 11"/>
    <property type="match status" value="1"/>
</dbReference>
<dbReference type="OrthoDB" id="9780392at2"/>
<evidence type="ECO:0000256" key="6">
    <source>
        <dbReference type="ARBA" id="ARBA00023096"/>
    </source>
</evidence>
<comment type="pathway">
    <text evidence="7">Cofactor metabolism; pyridoxal 5'-phosphate salvage; pyridoxal 5'-phosphate from pyridoxine 5'-phosphate: step 1/1.</text>
</comment>
<dbReference type="Pfam" id="PF01243">
    <property type="entry name" value="PNPOx_N"/>
    <property type="match status" value="1"/>
</dbReference>
<proteinExistence type="inferred from homology"/>
<feature type="binding site" evidence="7 9">
    <location>
        <position position="189"/>
    </location>
    <ligand>
        <name>FMN</name>
        <dbReference type="ChEBI" id="CHEBI:58210"/>
    </ligand>
</feature>
<dbReference type="InterPro" id="IPR000659">
    <property type="entry name" value="Pyridox_Oxase"/>
</dbReference>
<dbReference type="AlphaFoldDB" id="A0A1I3J3W0"/>
<dbReference type="InterPro" id="IPR012349">
    <property type="entry name" value="Split_barrel_FMN-bd"/>
</dbReference>
<evidence type="ECO:0000256" key="5">
    <source>
        <dbReference type="ARBA" id="ARBA00023002"/>
    </source>
</evidence>
<feature type="binding site" evidence="7 9">
    <location>
        <begin position="79"/>
        <end position="80"/>
    </location>
    <ligand>
        <name>FMN</name>
        <dbReference type="ChEBI" id="CHEBI:58210"/>
    </ligand>
</feature>
<dbReference type="SUPFAM" id="SSF50475">
    <property type="entry name" value="FMN-binding split barrel"/>
    <property type="match status" value="1"/>
</dbReference>
<evidence type="ECO:0000256" key="1">
    <source>
        <dbReference type="ARBA" id="ARBA00007301"/>
    </source>
</evidence>
<dbReference type="HAMAP" id="MF_01629">
    <property type="entry name" value="PdxH"/>
    <property type="match status" value="1"/>
</dbReference>
<dbReference type="NCBIfam" id="NF004231">
    <property type="entry name" value="PRK05679.1"/>
    <property type="match status" value="1"/>
</dbReference>
<feature type="binding site" evidence="7 8">
    <location>
        <position position="130"/>
    </location>
    <ligand>
        <name>substrate</name>
    </ligand>
</feature>
<comment type="subunit">
    <text evidence="2 7">Homodimer.</text>
</comment>
<feature type="binding site" evidence="8">
    <location>
        <begin position="11"/>
        <end position="14"/>
    </location>
    <ligand>
        <name>substrate</name>
    </ligand>
</feature>
<keyword evidence="3 7" id="KW-0285">Flavoprotein</keyword>
<keyword evidence="5 7" id="KW-0560">Oxidoreductase</keyword>
<feature type="binding site" evidence="7 9">
    <location>
        <position position="199"/>
    </location>
    <ligand>
        <name>FMN</name>
        <dbReference type="ChEBI" id="CHEBI:58210"/>
    </ligand>
</feature>
<dbReference type="Pfam" id="PF10590">
    <property type="entry name" value="PNP_phzG_C"/>
    <property type="match status" value="1"/>
</dbReference>
<evidence type="ECO:0000256" key="7">
    <source>
        <dbReference type="HAMAP-Rule" id="MF_01629"/>
    </source>
</evidence>
<evidence type="ECO:0000256" key="9">
    <source>
        <dbReference type="PIRSR" id="PIRSR000190-2"/>
    </source>
</evidence>
<dbReference type="GO" id="GO:0008615">
    <property type="term" value="P:pyridoxine biosynthetic process"/>
    <property type="evidence" value="ECO:0007669"/>
    <property type="project" value="UniProtKB-UniRule"/>
</dbReference>
<reference evidence="12 13" key="1">
    <citation type="submission" date="2016-10" db="EMBL/GenBank/DDBJ databases">
        <authorList>
            <person name="de Groot N.N."/>
        </authorList>
    </citation>
    <scope>NUCLEOTIDE SEQUENCE [LARGE SCALE GENOMIC DNA]</scope>
    <source>
        <strain evidence="12 13">RK1</strain>
    </source>
</reference>
<evidence type="ECO:0000313" key="13">
    <source>
        <dbReference type="Proteomes" id="UP000198670"/>
    </source>
</evidence>
<dbReference type="PANTHER" id="PTHR10851:SF0">
    <property type="entry name" value="PYRIDOXINE-5'-PHOSPHATE OXIDASE"/>
    <property type="match status" value="1"/>
</dbReference>
<sequence length="216" mass="24599">MLNKTDITDIRTEYKMGQLHEEEVVEDPIKQFQAWFGDAIEKQVMEPNAMTLSTVSASGCPSSRIVLLKHVGESGFGFFTNYQSRKGLELAGNPHAAILFFWPELQRQVRVVGRVVKMSPELSDAYFVSRPKGSQLGAIVSPQSQEIADRNVLDVALSTLEEQYKNLDSLPRPAHWGGYWLVPHEVEFWQGRSGRLHDRLRYKKQDNEWGITRLAP</sequence>
<keyword evidence="13" id="KW-1185">Reference proteome</keyword>
<dbReference type="RefSeq" id="WP_090626553.1">
    <property type="nucleotide sequence ID" value="NZ_FOQO01000004.1"/>
</dbReference>
<evidence type="ECO:0000256" key="2">
    <source>
        <dbReference type="ARBA" id="ARBA00011738"/>
    </source>
</evidence>
<keyword evidence="6 7" id="KW-0664">Pyridoxine biosynthesis</keyword>
<feature type="binding site" evidence="7 9">
    <location>
        <position position="86"/>
    </location>
    <ligand>
        <name>FMN</name>
        <dbReference type="ChEBI" id="CHEBI:58210"/>
    </ligand>
</feature>
<comment type="cofactor">
    <cofactor evidence="7 9">
        <name>FMN</name>
        <dbReference type="ChEBI" id="CHEBI:58210"/>
    </cofactor>
    <text evidence="7 9">Binds 1 FMN per subunit.</text>
</comment>
<comment type="catalytic activity">
    <reaction evidence="7">
        <text>pyridoxamine 5'-phosphate + O2 + H2O = pyridoxal 5'-phosphate + H2O2 + NH4(+)</text>
        <dbReference type="Rhea" id="RHEA:15817"/>
        <dbReference type="ChEBI" id="CHEBI:15377"/>
        <dbReference type="ChEBI" id="CHEBI:15379"/>
        <dbReference type="ChEBI" id="CHEBI:16240"/>
        <dbReference type="ChEBI" id="CHEBI:28938"/>
        <dbReference type="ChEBI" id="CHEBI:58451"/>
        <dbReference type="ChEBI" id="CHEBI:597326"/>
        <dbReference type="EC" id="1.4.3.5"/>
    </reaction>
</comment>
<evidence type="ECO:0000313" key="12">
    <source>
        <dbReference type="EMBL" id="SFI54859.1"/>
    </source>
</evidence>
<comment type="pathway">
    <text evidence="7">Cofactor metabolism; pyridoxal 5'-phosphate salvage; pyridoxal 5'-phosphate from pyridoxamine 5'-phosphate: step 1/1.</text>
</comment>
<dbReference type="GO" id="GO:0010181">
    <property type="term" value="F:FMN binding"/>
    <property type="evidence" value="ECO:0007669"/>
    <property type="project" value="UniProtKB-UniRule"/>
</dbReference>
<dbReference type="InterPro" id="IPR011576">
    <property type="entry name" value="Pyridox_Oxase_N"/>
</dbReference>
<dbReference type="Proteomes" id="UP000198670">
    <property type="component" value="Unassembled WGS sequence"/>
</dbReference>
<dbReference type="STRING" id="1477437.SAMN05444682_104308"/>
<dbReference type="PIRSF" id="PIRSF000190">
    <property type="entry name" value="Pyd_amn-ph_oxd"/>
    <property type="match status" value="1"/>
</dbReference>
<evidence type="ECO:0000259" key="11">
    <source>
        <dbReference type="Pfam" id="PF10590"/>
    </source>
</evidence>
<dbReference type="PANTHER" id="PTHR10851">
    <property type="entry name" value="PYRIDOXINE-5-PHOSPHATE OXIDASE"/>
    <property type="match status" value="1"/>
</dbReference>
<gene>
    <name evidence="7" type="primary">pdxH</name>
    <name evidence="12" type="ORF">SAMN05444682_104308</name>
</gene>
<feature type="binding site" evidence="7 8">
    <location>
        <position position="134"/>
    </location>
    <ligand>
        <name>substrate</name>
    </ligand>
</feature>
<dbReference type="NCBIfam" id="TIGR00558">
    <property type="entry name" value="pdxH"/>
    <property type="match status" value="1"/>
</dbReference>
<evidence type="ECO:0000256" key="8">
    <source>
        <dbReference type="PIRSR" id="PIRSR000190-1"/>
    </source>
</evidence>
<dbReference type="InterPro" id="IPR019740">
    <property type="entry name" value="Pyridox_Oxase_CS"/>
</dbReference>
<evidence type="ECO:0000259" key="10">
    <source>
        <dbReference type="Pfam" id="PF01243"/>
    </source>
</evidence>
<feature type="binding site" evidence="7 9">
    <location>
        <position position="108"/>
    </location>
    <ligand>
        <name>FMN</name>
        <dbReference type="ChEBI" id="CHEBI:58210"/>
    </ligand>
</feature>
<evidence type="ECO:0000256" key="3">
    <source>
        <dbReference type="ARBA" id="ARBA00022630"/>
    </source>
</evidence>
<comment type="function">
    <text evidence="7">Catalyzes the oxidation of either pyridoxine 5'-phosphate (PNP) or pyridoxamine 5'-phosphate (PMP) into pyridoxal 5'-phosphate (PLP).</text>
</comment>
<protein>
    <recommendedName>
        <fullName evidence="7">Pyridoxine/pyridoxamine 5'-phosphate oxidase</fullName>
        <ecNumber evidence="7">1.4.3.5</ecNumber>
    </recommendedName>
    <alternativeName>
        <fullName evidence="7">PNP/PMP oxidase</fullName>
        <shortName evidence="7">PNPOx</shortName>
    </alternativeName>
    <alternativeName>
        <fullName evidence="7">Pyridoxal 5'-phosphate synthase</fullName>
    </alternativeName>
</protein>
<feature type="binding site" evidence="7 8">
    <location>
        <position position="69"/>
    </location>
    <ligand>
        <name>substrate</name>
    </ligand>
</feature>
<dbReference type="EC" id="1.4.3.5" evidence="7"/>
<accession>A0A1I3J3W0</accession>
<feature type="binding site" evidence="7 9">
    <location>
        <begin position="64"/>
        <end position="69"/>
    </location>
    <ligand>
        <name>FMN</name>
        <dbReference type="ChEBI" id="CHEBI:58210"/>
    </ligand>
</feature>
<dbReference type="GO" id="GO:0004733">
    <property type="term" value="F:pyridoxamine phosphate oxidase activity"/>
    <property type="evidence" value="ECO:0007669"/>
    <property type="project" value="UniProtKB-UniRule"/>
</dbReference>